<dbReference type="Pfam" id="PF19785">
    <property type="entry name" value="UPF0738"/>
    <property type="match status" value="1"/>
</dbReference>
<sequence length="141" mass="16338">MDHVWEDDEVIEQWKVASIQTNYEDGVATAILASPMRSLPVHLLQAKDHVLVDSHGFAFLYMLEAEEMYHVLRFEEDTWAQLKDAYEKEMSLYVQLGKETILQLTGLNEEMAFLLENISGNSNYGADFEQAVRRIFFQETT</sequence>
<evidence type="ECO:0000313" key="2">
    <source>
        <dbReference type="Proteomes" id="UP000242662"/>
    </source>
</evidence>
<proteinExistence type="predicted"/>
<name>A0A1G6GLC2_9BACI</name>
<reference evidence="2" key="1">
    <citation type="submission" date="2016-09" db="EMBL/GenBank/DDBJ databases">
        <authorList>
            <person name="Varghese N."/>
            <person name="Submissions S."/>
        </authorList>
    </citation>
    <scope>NUCLEOTIDE SEQUENCE [LARGE SCALE GENOMIC DNA]</scope>
    <source>
        <strain evidence="2">25nlg</strain>
    </source>
</reference>
<dbReference type="STRING" id="1464122.SAMN05421737_101219"/>
<organism evidence="1 2">
    <name type="scientific">Shouchella lonarensis</name>
    <dbReference type="NCBI Taxonomy" id="1464122"/>
    <lineage>
        <taxon>Bacteria</taxon>
        <taxon>Bacillati</taxon>
        <taxon>Bacillota</taxon>
        <taxon>Bacilli</taxon>
        <taxon>Bacillales</taxon>
        <taxon>Bacillaceae</taxon>
        <taxon>Shouchella</taxon>
    </lineage>
</organism>
<dbReference type="RefSeq" id="WP_141769825.1">
    <property type="nucleotide sequence ID" value="NZ_FMYM01000001.1"/>
</dbReference>
<dbReference type="EMBL" id="FMYM01000001">
    <property type="protein sequence ID" value="SDB82822.1"/>
    <property type="molecule type" value="Genomic_DNA"/>
</dbReference>
<protein>
    <submittedName>
        <fullName evidence="1">Uncharacterized protein</fullName>
    </submittedName>
</protein>
<gene>
    <name evidence="1" type="ORF">SAMN05421737_101219</name>
</gene>
<accession>A0A1G6GLC2</accession>
<dbReference type="AlphaFoldDB" id="A0A1G6GLC2"/>
<dbReference type="Proteomes" id="UP000242662">
    <property type="component" value="Unassembled WGS sequence"/>
</dbReference>
<dbReference type="OrthoDB" id="2966478at2"/>
<dbReference type="InterPro" id="IPR020908">
    <property type="entry name" value="UPF0738"/>
</dbReference>
<evidence type="ECO:0000313" key="1">
    <source>
        <dbReference type="EMBL" id="SDB82822.1"/>
    </source>
</evidence>
<keyword evidence="2" id="KW-1185">Reference proteome</keyword>